<gene>
    <name evidence="8" type="ORF">GH714_033693</name>
</gene>
<protein>
    <recommendedName>
        <fullName evidence="7">Peptidase M16 N-terminal domain-containing protein</fullName>
    </recommendedName>
</protein>
<dbReference type="GO" id="GO:0005829">
    <property type="term" value="C:cytosol"/>
    <property type="evidence" value="ECO:0007669"/>
    <property type="project" value="TreeGrafter"/>
</dbReference>
<dbReference type="EMBL" id="JAAGAX010000008">
    <property type="protein sequence ID" value="KAF2307950.1"/>
    <property type="molecule type" value="Genomic_DNA"/>
</dbReference>
<dbReference type="GO" id="GO:0004222">
    <property type="term" value="F:metalloendopeptidase activity"/>
    <property type="evidence" value="ECO:0007669"/>
    <property type="project" value="InterPro"/>
</dbReference>
<dbReference type="Pfam" id="PF00675">
    <property type="entry name" value="Peptidase_M16"/>
    <property type="match status" value="1"/>
</dbReference>
<evidence type="ECO:0000256" key="6">
    <source>
        <dbReference type="ARBA" id="ARBA00023049"/>
    </source>
</evidence>
<dbReference type="InterPro" id="IPR011765">
    <property type="entry name" value="Pept_M16_N"/>
</dbReference>
<sequence>MATEVEVEVEIVKPHTDKREYRRIVLKNSLEVLLISDPDTDKANSSSASHIRINCFLLSFIFGSSIDDNTSLSLSLSLVQSAASMNVGVGYSSDPVGLEGLAHFLEHMLFYASEKYPMEGSYSKYILENGGQYNACTSYEHTNYHFEVNSDCFEEALDRFAQFFLGPLLSADATMREIKAVDSGASKARAAEVKMASPKGGKGGLSHLGTAKHNEVRQGTRTHEDVVALLFKYIHLLQESGVRKWIFDEDNQMCHEQAVYYLSRNLTYIEISVYAVSQTDLMKYMLFKPLITSWIEKWLLALSEFTLVYFPQKAMKRQVLADFLANHSCLEVVEPVGQDLNIFSAEKEP</sequence>
<dbReference type="PROSITE" id="PS00143">
    <property type="entry name" value="INSULINASE"/>
    <property type="match status" value="1"/>
</dbReference>
<dbReference type="GO" id="GO:0051603">
    <property type="term" value="P:proteolysis involved in protein catabolic process"/>
    <property type="evidence" value="ECO:0007669"/>
    <property type="project" value="TreeGrafter"/>
</dbReference>
<evidence type="ECO:0000256" key="4">
    <source>
        <dbReference type="ARBA" id="ARBA00022801"/>
    </source>
</evidence>
<dbReference type="InterPro" id="IPR001431">
    <property type="entry name" value="Pept_M16_Zn_BS"/>
</dbReference>
<comment type="caution">
    <text evidence="8">The sequence shown here is derived from an EMBL/GenBank/DDBJ whole genome shotgun (WGS) entry which is preliminary data.</text>
</comment>
<evidence type="ECO:0000256" key="1">
    <source>
        <dbReference type="ARBA" id="ARBA00007261"/>
    </source>
</evidence>
<comment type="similarity">
    <text evidence="1">Belongs to the peptidase M16 family.</text>
</comment>
<keyword evidence="4" id="KW-0378">Hydrolase</keyword>
<dbReference type="SUPFAM" id="SSF63411">
    <property type="entry name" value="LuxS/MPP-like metallohydrolase"/>
    <property type="match status" value="2"/>
</dbReference>
<keyword evidence="6" id="KW-0482">Metalloprotease</keyword>
<keyword evidence="9" id="KW-1185">Reference proteome</keyword>
<evidence type="ECO:0000313" key="8">
    <source>
        <dbReference type="EMBL" id="KAF2307950.1"/>
    </source>
</evidence>
<dbReference type="GO" id="GO:0046872">
    <property type="term" value="F:metal ion binding"/>
    <property type="evidence" value="ECO:0007669"/>
    <property type="project" value="UniProtKB-KW"/>
</dbReference>
<evidence type="ECO:0000259" key="7">
    <source>
        <dbReference type="Pfam" id="PF00675"/>
    </source>
</evidence>
<dbReference type="Proteomes" id="UP000467840">
    <property type="component" value="Chromosome 9"/>
</dbReference>
<evidence type="ECO:0000256" key="3">
    <source>
        <dbReference type="ARBA" id="ARBA00022723"/>
    </source>
</evidence>
<dbReference type="GO" id="GO:0005739">
    <property type="term" value="C:mitochondrion"/>
    <property type="evidence" value="ECO:0007669"/>
    <property type="project" value="TreeGrafter"/>
</dbReference>
<dbReference type="PANTHER" id="PTHR43690">
    <property type="entry name" value="NARDILYSIN"/>
    <property type="match status" value="1"/>
</dbReference>
<keyword evidence="2" id="KW-0645">Protease</keyword>
<feature type="domain" description="Peptidase M16 N-terminal" evidence="7">
    <location>
        <begin position="80"/>
        <end position="190"/>
    </location>
</feature>
<evidence type="ECO:0000256" key="2">
    <source>
        <dbReference type="ARBA" id="ARBA00022670"/>
    </source>
</evidence>
<keyword evidence="3" id="KW-0479">Metal-binding</keyword>
<dbReference type="InterPro" id="IPR050626">
    <property type="entry name" value="Peptidase_M16"/>
</dbReference>
<evidence type="ECO:0000256" key="5">
    <source>
        <dbReference type="ARBA" id="ARBA00022833"/>
    </source>
</evidence>
<reference evidence="8 9" key="1">
    <citation type="journal article" date="2020" name="Mol. Plant">
        <title>The Chromosome-Based Rubber Tree Genome Provides New Insights into Spurge Genome Evolution and Rubber Biosynthesis.</title>
        <authorList>
            <person name="Liu J."/>
            <person name="Shi C."/>
            <person name="Shi C.C."/>
            <person name="Li W."/>
            <person name="Zhang Q.J."/>
            <person name="Zhang Y."/>
            <person name="Li K."/>
            <person name="Lu H.F."/>
            <person name="Shi C."/>
            <person name="Zhu S.T."/>
            <person name="Xiao Z.Y."/>
            <person name="Nan H."/>
            <person name="Yue Y."/>
            <person name="Zhu X.G."/>
            <person name="Wu Y."/>
            <person name="Hong X.N."/>
            <person name="Fan G.Y."/>
            <person name="Tong Y."/>
            <person name="Zhang D."/>
            <person name="Mao C.L."/>
            <person name="Liu Y.L."/>
            <person name="Hao S.J."/>
            <person name="Liu W.Q."/>
            <person name="Lv M.Q."/>
            <person name="Zhang H.B."/>
            <person name="Liu Y."/>
            <person name="Hu-Tang G.R."/>
            <person name="Wang J.P."/>
            <person name="Wang J.H."/>
            <person name="Sun Y.H."/>
            <person name="Ni S.B."/>
            <person name="Chen W.B."/>
            <person name="Zhang X.C."/>
            <person name="Jiao Y.N."/>
            <person name="Eichler E.E."/>
            <person name="Li G.H."/>
            <person name="Liu X."/>
            <person name="Gao L.Z."/>
        </authorList>
    </citation>
    <scope>NUCLEOTIDE SEQUENCE [LARGE SCALE GENOMIC DNA]</scope>
    <source>
        <strain evidence="9">cv. GT1</strain>
        <tissue evidence="8">Leaf</tissue>
    </source>
</reference>
<dbReference type="Gene3D" id="3.30.830.10">
    <property type="entry name" value="Metalloenzyme, LuxS/M16 peptidase-like"/>
    <property type="match status" value="2"/>
</dbReference>
<evidence type="ECO:0000313" key="9">
    <source>
        <dbReference type="Proteomes" id="UP000467840"/>
    </source>
</evidence>
<dbReference type="InterPro" id="IPR011249">
    <property type="entry name" value="Metalloenz_LuxS/M16"/>
</dbReference>
<accession>A0A6A6M2M9</accession>
<name>A0A6A6M2M9_HEVBR</name>
<keyword evidence="5" id="KW-0862">Zinc</keyword>
<organism evidence="8 9">
    <name type="scientific">Hevea brasiliensis</name>
    <name type="common">Para rubber tree</name>
    <name type="synonym">Siphonia brasiliensis</name>
    <dbReference type="NCBI Taxonomy" id="3981"/>
    <lineage>
        <taxon>Eukaryota</taxon>
        <taxon>Viridiplantae</taxon>
        <taxon>Streptophyta</taxon>
        <taxon>Embryophyta</taxon>
        <taxon>Tracheophyta</taxon>
        <taxon>Spermatophyta</taxon>
        <taxon>Magnoliopsida</taxon>
        <taxon>eudicotyledons</taxon>
        <taxon>Gunneridae</taxon>
        <taxon>Pentapetalae</taxon>
        <taxon>rosids</taxon>
        <taxon>fabids</taxon>
        <taxon>Malpighiales</taxon>
        <taxon>Euphorbiaceae</taxon>
        <taxon>Crotonoideae</taxon>
        <taxon>Micrandreae</taxon>
        <taxon>Hevea</taxon>
    </lineage>
</organism>
<dbReference type="PANTHER" id="PTHR43690:SF27">
    <property type="entry name" value="INSULIN-DEGRADING ENZYME-LIKE 1, PEROXISOMAL"/>
    <property type="match status" value="1"/>
</dbReference>
<dbReference type="AlphaFoldDB" id="A0A6A6M2M9"/>
<dbReference type="GO" id="GO:0043171">
    <property type="term" value="P:peptide catabolic process"/>
    <property type="evidence" value="ECO:0007669"/>
    <property type="project" value="TreeGrafter"/>
</dbReference>
<proteinExistence type="inferred from homology"/>